<dbReference type="RefSeq" id="XP_021300469.1">
    <property type="nucleotide sequence ID" value="XM_021444794.1"/>
</dbReference>
<dbReference type="Pfam" id="PF13976">
    <property type="entry name" value="gag_pre-integrs"/>
    <property type="match status" value="1"/>
</dbReference>
<dbReference type="PANTHER" id="PTHR42648:SF28">
    <property type="entry name" value="TRANSPOSON-ENCODED PROTEIN WITH RIBONUCLEASE H-LIKE AND RETROVIRUS ZINC FINGER-LIKE DOMAINS"/>
    <property type="match status" value="1"/>
</dbReference>
<dbReference type="InterPro" id="IPR025724">
    <property type="entry name" value="GAG-pre-integrase_dom"/>
</dbReference>
<sequence>MKGKLSGGLYRLVGSMNIGTASVVSSHDPDDDVTRLWHMRLGHMSEKGMTELSKHGLLCGQKTGKLDFCEHCIYGKQHRVKFSTATHRTKCTVDYIHSDLWGPSPVASKSGSLYMLIFIDDFSRK</sequence>
<dbReference type="PANTHER" id="PTHR42648">
    <property type="entry name" value="TRANSPOSASE, PUTATIVE-RELATED"/>
    <property type="match status" value="1"/>
</dbReference>
<gene>
    <name evidence="3" type="primary">LOC110428874</name>
</gene>
<dbReference type="GeneID" id="110428874"/>
<keyword evidence="2" id="KW-1185">Reference proteome</keyword>
<dbReference type="AlphaFoldDB" id="A0A6J1BQC5"/>
<proteinExistence type="predicted"/>
<protein>
    <submittedName>
        <fullName evidence="3">Uncharacterized protein LOC110428874</fullName>
    </submittedName>
</protein>
<evidence type="ECO:0000313" key="2">
    <source>
        <dbReference type="Proteomes" id="UP000504621"/>
    </source>
</evidence>
<name>A0A6J1BQC5_9ROSI</name>
<dbReference type="Proteomes" id="UP000504621">
    <property type="component" value="Unplaced"/>
</dbReference>
<evidence type="ECO:0000313" key="3">
    <source>
        <dbReference type="RefSeq" id="XP_021300469.1"/>
    </source>
</evidence>
<accession>A0A6J1BQC5</accession>
<reference evidence="3" key="1">
    <citation type="submission" date="2025-08" db="UniProtKB">
        <authorList>
            <consortium name="RefSeq"/>
        </authorList>
    </citation>
    <scope>IDENTIFICATION</scope>
    <source>
        <tissue evidence="3">Leaf</tissue>
    </source>
</reference>
<dbReference type="InterPro" id="IPR039537">
    <property type="entry name" value="Retrotran_Ty1/copia-like"/>
</dbReference>
<organism evidence="2 3">
    <name type="scientific">Herrania umbratica</name>
    <dbReference type="NCBI Taxonomy" id="108875"/>
    <lineage>
        <taxon>Eukaryota</taxon>
        <taxon>Viridiplantae</taxon>
        <taxon>Streptophyta</taxon>
        <taxon>Embryophyta</taxon>
        <taxon>Tracheophyta</taxon>
        <taxon>Spermatophyta</taxon>
        <taxon>Magnoliopsida</taxon>
        <taxon>eudicotyledons</taxon>
        <taxon>Gunneridae</taxon>
        <taxon>Pentapetalae</taxon>
        <taxon>rosids</taxon>
        <taxon>malvids</taxon>
        <taxon>Malvales</taxon>
        <taxon>Malvaceae</taxon>
        <taxon>Byttnerioideae</taxon>
        <taxon>Herrania</taxon>
    </lineage>
</organism>
<evidence type="ECO:0000259" key="1">
    <source>
        <dbReference type="Pfam" id="PF13976"/>
    </source>
</evidence>
<feature type="domain" description="GAG-pre-integrase" evidence="1">
    <location>
        <begin position="8"/>
        <end position="77"/>
    </location>
</feature>
<dbReference type="OrthoDB" id="993660at2759"/>
<feature type="non-terminal residue" evidence="3">
    <location>
        <position position="125"/>
    </location>
</feature>